<comment type="similarity">
    <text evidence="2">Belongs to the PBP/GOBP family.</text>
</comment>
<evidence type="ECO:0000256" key="3">
    <source>
        <dbReference type="ARBA" id="ARBA00022525"/>
    </source>
</evidence>
<dbReference type="VEuPathDB" id="VectorBase:AFUN016458"/>
<evidence type="ECO:0000256" key="1">
    <source>
        <dbReference type="ARBA" id="ARBA00004613"/>
    </source>
</evidence>
<dbReference type="GO" id="GO:0005576">
    <property type="term" value="C:extracellular region"/>
    <property type="evidence" value="ECO:0007669"/>
    <property type="project" value="UniProtKB-SubCell"/>
</dbReference>
<dbReference type="EnsemblMetazoa" id="AFUN016458-RA">
    <property type="protein sequence ID" value="AFUN016458-PA"/>
    <property type="gene ID" value="AFUN016458"/>
</dbReference>
<dbReference type="FunFam" id="1.10.238.20:FF:000008">
    <property type="entry name" value="D7-related 4 protein"/>
    <property type="match status" value="1"/>
</dbReference>
<sequence>MKRLRNHCTVLLSLSVLLIIAAGGNVGAQTVADCVRLAPESARSTVCDVRQYRATRGVDADQYIQCALAALGFVDENGSIQRNIILTALDAVENHDGVYTDSVDACLSKAKKLSGVERSGAFYCCMLRTESAQNFKDAVELQELKTASKWSEGERFDRSKVQQMMREVNNQLKC</sequence>
<feature type="chain" id="PRO_5011966709" evidence="5">
    <location>
        <begin position="24"/>
        <end position="174"/>
    </location>
</feature>
<evidence type="ECO:0000256" key="5">
    <source>
        <dbReference type="SAM" id="SignalP"/>
    </source>
</evidence>
<reference evidence="6" key="1">
    <citation type="submission" date="2020-05" db="UniProtKB">
        <authorList>
            <consortium name="EnsemblMetazoa"/>
        </authorList>
    </citation>
    <scope>IDENTIFICATION</scope>
    <source>
        <strain evidence="6">FUMOZ</strain>
    </source>
</reference>
<feature type="signal peptide" evidence="5">
    <location>
        <begin position="1"/>
        <end position="23"/>
    </location>
</feature>
<proteinExistence type="inferred from homology"/>
<evidence type="ECO:0000256" key="2">
    <source>
        <dbReference type="ARBA" id="ARBA00008098"/>
    </source>
</evidence>
<organism evidence="6">
    <name type="scientific">Anopheles funestus</name>
    <name type="common">African malaria mosquito</name>
    <dbReference type="NCBI Taxonomy" id="62324"/>
    <lineage>
        <taxon>Eukaryota</taxon>
        <taxon>Metazoa</taxon>
        <taxon>Ecdysozoa</taxon>
        <taxon>Arthropoda</taxon>
        <taxon>Hexapoda</taxon>
        <taxon>Insecta</taxon>
        <taxon>Pterygota</taxon>
        <taxon>Neoptera</taxon>
        <taxon>Endopterygota</taxon>
        <taxon>Diptera</taxon>
        <taxon>Nematocera</taxon>
        <taxon>Culicoidea</taxon>
        <taxon>Culicidae</taxon>
        <taxon>Anophelinae</taxon>
        <taxon>Anopheles</taxon>
    </lineage>
</organism>
<evidence type="ECO:0000313" key="6">
    <source>
        <dbReference type="EnsemblMetazoa" id="AFUN016458-PA"/>
    </source>
</evidence>
<dbReference type="VEuPathDB" id="VectorBase:AFUN2_013720"/>
<dbReference type="InterPro" id="IPR036728">
    <property type="entry name" value="PBP_GOBP_sf"/>
</dbReference>
<dbReference type="Pfam" id="PF01395">
    <property type="entry name" value="PBP_GOBP"/>
    <property type="match status" value="1"/>
</dbReference>
<dbReference type="AlphaFoldDB" id="A0A1Y9HDX3"/>
<comment type="subcellular location">
    <subcellularLocation>
        <location evidence="1">Secreted</location>
    </subcellularLocation>
</comment>
<dbReference type="GO" id="GO:0005549">
    <property type="term" value="F:odorant binding"/>
    <property type="evidence" value="ECO:0007669"/>
    <property type="project" value="InterPro"/>
</dbReference>
<accession>A0A1Y9HDX3</accession>
<protein>
    <submittedName>
        <fullName evidence="6">Uncharacterized protein</fullName>
    </submittedName>
</protein>
<dbReference type="SUPFAM" id="SSF47565">
    <property type="entry name" value="Insect pheromone/odorant-binding proteins"/>
    <property type="match status" value="1"/>
</dbReference>
<evidence type="ECO:0000256" key="4">
    <source>
        <dbReference type="ARBA" id="ARBA00022729"/>
    </source>
</evidence>
<dbReference type="InterPro" id="IPR006170">
    <property type="entry name" value="PBP/GOBP"/>
</dbReference>
<dbReference type="Gene3D" id="1.10.238.20">
    <property type="entry name" value="Pheromone/general odorant binding protein domain"/>
    <property type="match status" value="1"/>
</dbReference>
<name>A0A1Y9HDX3_ANOFN</name>
<keyword evidence="3" id="KW-0964">Secreted</keyword>
<keyword evidence="4 5" id="KW-0732">Signal</keyword>